<dbReference type="RefSeq" id="WP_255186478.1">
    <property type="nucleotide sequence ID" value="NZ_CP113517.1"/>
</dbReference>
<protein>
    <submittedName>
        <fullName evidence="1">DHH family phosphoesterase</fullName>
    </submittedName>
</protein>
<reference evidence="1" key="1">
    <citation type="submission" date="2022-11" db="EMBL/GenBank/DDBJ databases">
        <title>Methylomonas rapida sp. nov., Carotenoid-Producing Obligate Methanotrophs with High Growth Characteristics and Biotechnological Potential.</title>
        <authorList>
            <person name="Tikhonova E.N."/>
            <person name="Suleimanov R.Z."/>
            <person name="Miroshnikov K."/>
            <person name="Oshkin I.Y."/>
            <person name="Belova S.E."/>
            <person name="Danilova O.V."/>
            <person name="Ashikhmin A."/>
            <person name="Konopkin A."/>
            <person name="But S.Y."/>
            <person name="Khmelenina V.N."/>
            <person name="Kuznetsov N."/>
            <person name="Pimenov N.V."/>
            <person name="Dedysh S.N."/>
        </authorList>
    </citation>
    <scope>NUCLEOTIDE SEQUENCE</scope>
    <source>
        <strain evidence="1">MP1</strain>
    </source>
</reference>
<evidence type="ECO:0000313" key="1">
    <source>
        <dbReference type="EMBL" id="WAR45569.1"/>
    </source>
</evidence>
<dbReference type="Proteomes" id="UP001162780">
    <property type="component" value="Chromosome"/>
</dbReference>
<gene>
    <name evidence="1" type="ORF">NM686_003370</name>
</gene>
<dbReference type="SUPFAM" id="SSF64182">
    <property type="entry name" value="DHH phosphoesterases"/>
    <property type="match status" value="1"/>
</dbReference>
<proteinExistence type="predicted"/>
<sequence length="320" mass="35509">MNYDVFNGDADGICALLQLRLAEPRESTLITGVKRDISLLKRVDAVAGDKVTVLDVSLEKNRQPLIDLLGKDVDVFYVDHHQAGEIPPHPNLKALIDTDANVCTSLLVDQYLNHRFSQWAVTAAFGDNLEETALRAAQHLKLSSVRLSQLRQLGVCINYNGYGASVEDLHFAPDDLYRLLSGYESPFEFIADKADAYRQLIDGYASDMEWAWQVPAEYQTDKVAVFILPDEKWARRVSGVWSNELANQHPDRVHAVLTHNRQGGYLVSVRAPLNNKAGADELCARFLTGGGRKAAAGINHLPLEELTHFVAAIEKQFSGS</sequence>
<accession>A0ABY7GM44</accession>
<dbReference type="EMBL" id="CP113517">
    <property type="protein sequence ID" value="WAR45569.1"/>
    <property type="molecule type" value="Genomic_DNA"/>
</dbReference>
<keyword evidence="2" id="KW-1185">Reference proteome</keyword>
<evidence type="ECO:0000313" key="2">
    <source>
        <dbReference type="Proteomes" id="UP001162780"/>
    </source>
</evidence>
<dbReference type="InterPro" id="IPR038763">
    <property type="entry name" value="DHH_sf"/>
</dbReference>
<organism evidence="1 2">
    <name type="scientific">Methylomonas rapida</name>
    <dbReference type="NCBI Taxonomy" id="2963939"/>
    <lineage>
        <taxon>Bacteria</taxon>
        <taxon>Pseudomonadati</taxon>
        <taxon>Pseudomonadota</taxon>
        <taxon>Gammaproteobacteria</taxon>
        <taxon>Methylococcales</taxon>
        <taxon>Methylococcaceae</taxon>
        <taxon>Methylomonas</taxon>
    </lineage>
</organism>
<name>A0ABY7GM44_9GAMM</name>